<dbReference type="GO" id="GO:0005765">
    <property type="term" value="C:lysosomal membrane"/>
    <property type="evidence" value="ECO:0007669"/>
    <property type="project" value="UniProtKB-SubCell"/>
</dbReference>
<evidence type="ECO:0000256" key="6">
    <source>
        <dbReference type="ARBA" id="ARBA00022989"/>
    </source>
</evidence>
<evidence type="ECO:0000256" key="5">
    <source>
        <dbReference type="ARBA" id="ARBA00022729"/>
    </source>
</evidence>
<organism evidence="18 19">
    <name type="scientific">Silurus meridionalis</name>
    <name type="common">Southern catfish</name>
    <name type="synonym">Silurus soldatovi meridionalis</name>
    <dbReference type="NCBI Taxonomy" id="175797"/>
    <lineage>
        <taxon>Eukaryota</taxon>
        <taxon>Metazoa</taxon>
        <taxon>Chordata</taxon>
        <taxon>Craniata</taxon>
        <taxon>Vertebrata</taxon>
        <taxon>Euteleostomi</taxon>
        <taxon>Actinopterygii</taxon>
        <taxon>Neopterygii</taxon>
        <taxon>Teleostei</taxon>
        <taxon>Ostariophysi</taxon>
        <taxon>Siluriformes</taxon>
        <taxon>Siluridae</taxon>
        <taxon>Silurus</taxon>
    </lineage>
</organism>
<keyword evidence="19" id="KW-1185">Reference proteome</keyword>
<evidence type="ECO:0000256" key="1">
    <source>
        <dbReference type="ARBA" id="ARBA00004363"/>
    </source>
</evidence>
<evidence type="ECO:0000256" key="10">
    <source>
        <dbReference type="ARBA" id="ARBA00023180"/>
    </source>
</evidence>
<protein>
    <recommendedName>
        <fullName evidence="14">Cation-dependent mannose-6-phosphate receptor</fullName>
    </recommendedName>
</protein>
<evidence type="ECO:0000256" key="2">
    <source>
        <dbReference type="ARBA" id="ARBA00022448"/>
    </source>
</evidence>
<keyword evidence="8" id="KW-1015">Disulfide bond</keyword>
<sequence length="306" mass="34283">MDNARFRVLCSHVVQWSSFTSAFRGDKRNAWITVKVSGMAQPLYLRLLAFLVLMATEALTSDNTQKCKLAHENQSERDVLKVLEPLTNQNFSVETEVGKDKYTYVFQVCGDADGVKGAGVVQKSSDDKKVFIGRYNSTQAVKGSDWIMLIYLGGDRYHEHCTQESRKAMIMISCDRSKAAGQLSVILEDRERDTDCFYLFEMDSSAVCPKIESKLSTGSILLMVCISSLAVYLISGFLYQRLVVGAKGVEQFPNTGFWSEIGNLSADGCDFVCRSRGSREEPPTYRGVVTEPLEEPEERDDHLLPM</sequence>
<dbReference type="GO" id="GO:0006622">
    <property type="term" value="P:protein targeting to lysosome"/>
    <property type="evidence" value="ECO:0007669"/>
    <property type="project" value="InterPro"/>
</dbReference>
<dbReference type="GO" id="GO:0005802">
    <property type="term" value="C:trans-Golgi network"/>
    <property type="evidence" value="ECO:0007669"/>
    <property type="project" value="TreeGrafter"/>
</dbReference>
<evidence type="ECO:0000256" key="14">
    <source>
        <dbReference type="ARBA" id="ARBA00069343"/>
    </source>
</evidence>
<keyword evidence="4 16" id="KW-0812">Transmembrane</keyword>
<dbReference type="PANTHER" id="PTHR15071">
    <property type="entry name" value="MANNOSE-6-PHOSPHATE RECEPTOR FAMILY MEMBER"/>
    <property type="match status" value="1"/>
</dbReference>
<evidence type="ECO:0000256" key="16">
    <source>
        <dbReference type="SAM" id="Phobius"/>
    </source>
</evidence>
<dbReference type="PANTHER" id="PTHR15071:SF29">
    <property type="entry name" value="CATION-DEPENDENT MANNOSE-6-PHOSPHATE RECEPTOR"/>
    <property type="match status" value="1"/>
</dbReference>
<dbReference type="Proteomes" id="UP000606274">
    <property type="component" value="Unassembled WGS sequence"/>
</dbReference>
<keyword evidence="11" id="KW-0458">Lysosome</keyword>
<evidence type="ECO:0000256" key="8">
    <source>
        <dbReference type="ARBA" id="ARBA00023157"/>
    </source>
</evidence>
<evidence type="ECO:0000256" key="9">
    <source>
        <dbReference type="ARBA" id="ARBA00023170"/>
    </source>
</evidence>
<feature type="region of interest" description="Disordered" evidence="15">
    <location>
        <begin position="278"/>
        <end position="306"/>
    </location>
</feature>
<dbReference type="Pfam" id="PF02157">
    <property type="entry name" value="Man-6-P_recep"/>
    <property type="match status" value="1"/>
</dbReference>
<dbReference type="SUPFAM" id="SSF50911">
    <property type="entry name" value="Mannose 6-phosphate receptor domain"/>
    <property type="match status" value="1"/>
</dbReference>
<name>A0A8T0BNJ9_SILME</name>
<dbReference type="GO" id="GO:0019904">
    <property type="term" value="F:protein domain specific binding"/>
    <property type="evidence" value="ECO:0007669"/>
    <property type="project" value="InterPro"/>
</dbReference>
<evidence type="ECO:0000256" key="11">
    <source>
        <dbReference type="ARBA" id="ARBA00023228"/>
    </source>
</evidence>
<dbReference type="FunFam" id="2.70.130.10:FF:000008">
    <property type="entry name" value="Cation-dependent mannose-6-phosphate receptor"/>
    <property type="match status" value="1"/>
</dbReference>
<feature type="transmembrane region" description="Helical" evidence="16">
    <location>
        <begin position="220"/>
        <end position="239"/>
    </location>
</feature>
<reference evidence="18" key="1">
    <citation type="submission" date="2020-08" db="EMBL/GenBank/DDBJ databases">
        <title>Chromosome-level assembly of Southern catfish (Silurus meridionalis) provides insights into visual adaptation to the nocturnal and benthic lifestyles.</title>
        <authorList>
            <person name="Zhang Y."/>
            <person name="Wang D."/>
            <person name="Peng Z."/>
        </authorList>
    </citation>
    <scope>NUCLEOTIDE SEQUENCE</scope>
    <source>
        <strain evidence="18">SWU-2019-XX</strain>
        <tissue evidence="18">Muscle</tissue>
    </source>
</reference>
<accession>A0A8T0BNJ9</accession>
<dbReference type="InterPro" id="IPR028927">
    <property type="entry name" value="Man-6-P_rcpt"/>
</dbReference>
<evidence type="ECO:0000259" key="17">
    <source>
        <dbReference type="PROSITE" id="PS51914"/>
    </source>
</evidence>
<dbReference type="PROSITE" id="PS51914">
    <property type="entry name" value="MRH"/>
    <property type="match status" value="1"/>
</dbReference>
<keyword evidence="6 16" id="KW-1133">Transmembrane helix</keyword>
<keyword evidence="10" id="KW-0325">Glycoprotein</keyword>
<comment type="function">
    <text evidence="13">Transport of phosphorylated lysosomal enzymes from the Golgi complex and the cell surface to lysosomes. Lysosomal enzymes bearing phosphomannosyl residues bind specifically to mannose-6-phosphate receptors in the Golgi apparatus and the resulting receptor-ligand complex is transported to an acidic prelyosomal compartment where the low pH mediates the dissociation of the complex.</text>
</comment>
<keyword evidence="5" id="KW-0732">Signal</keyword>
<keyword evidence="7 16" id="KW-0472">Membrane</keyword>
<evidence type="ECO:0000256" key="13">
    <source>
        <dbReference type="ARBA" id="ARBA00059814"/>
    </source>
</evidence>
<dbReference type="Gene3D" id="2.70.130.10">
    <property type="entry name" value="Mannose-6-phosphate receptor binding domain"/>
    <property type="match status" value="1"/>
</dbReference>
<dbReference type="AlphaFoldDB" id="A0A8T0BNJ9"/>
<dbReference type="PRINTS" id="PR00715">
    <property type="entry name" value="MAN6PRECEPTR"/>
</dbReference>
<dbReference type="InterPro" id="IPR044865">
    <property type="entry name" value="MRH_dom"/>
</dbReference>
<dbReference type="GO" id="GO:0005768">
    <property type="term" value="C:endosome"/>
    <property type="evidence" value="ECO:0007669"/>
    <property type="project" value="InterPro"/>
</dbReference>
<keyword evidence="9" id="KW-0675">Receptor</keyword>
<evidence type="ECO:0000313" key="19">
    <source>
        <dbReference type="Proteomes" id="UP000606274"/>
    </source>
</evidence>
<proteinExistence type="predicted"/>
<feature type="domain" description="MRH" evidence="17">
    <location>
        <begin position="65"/>
        <end position="210"/>
    </location>
</feature>
<comment type="subcellular location">
    <subcellularLocation>
        <location evidence="12">Endomembrane system</location>
        <topology evidence="12">Single-pass type I membrane protein</topology>
    </subcellularLocation>
    <subcellularLocation>
        <location evidence="1">Lysosome membrane</location>
        <topology evidence="1">Single-pass membrane protein</topology>
    </subcellularLocation>
</comment>
<evidence type="ECO:0000256" key="12">
    <source>
        <dbReference type="ARBA" id="ARBA00046288"/>
    </source>
</evidence>
<keyword evidence="2" id="KW-0813">Transport</keyword>
<evidence type="ECO:0000256" key="3">
    <source>
        <dbReference type="ARBA" id="ARBA00022553"/>
    </source>
</evidence>
<evidence type="ECO:0000256" key="4">
    <source>
        <dbReference type="ARBA" id="ARBA00022692"/>
    </source>
</evidence>
<comment type="caution">
    <text evidence="18">The sequence shown here is derived from an EMBL/GenBank/DDBJ whole genome shotgun (WGS) entry which is preliminary data.</text>
</comment>
<evidence type="ECO:0000313" key="18">
    <source>
        <dbReference type="EMBL" id="KAF7708594.1"/>
    </source>
</evidence>
<dbReference type="InterPro" id="IPR000296">
    <property type="entry name" value="Man-6-P_rcpt_cation_dep"/>
</dbReference>
<keyword evidence="3" id="KW-0597">Phosphoprotein</keyword>
<evidence type="ECO:0000256" key="15">
    <source>
        <dbReference type="SAM" id="MobiDB-lite"/>
    </source>
</evidence>
<evidence type="ECO:0000256" key="7">
    <source>
        <dbReference type="ARBA" id="ARBA00023136"/>
    </source>
</evidence>
<dbReference type="InterPro" id="IPR009011">
    <property type="entry name" value="Man6P_isomerase_rcpt-bd_dom_sf"/>
</dbReference>
<gene>
    <name evidence="18" type="ORF">HF521_017651</name>
</gene>
<dbReference type="EMBL" id="JABFDY010000004">
    <property type="protein sequence ID" value="KAF7708594.1"/>
    <property type="molecule type" value="Genomic_DNA"/>
</dbReference>